<evidence type="ECO:0000313" key="2">
    <source>
        <dbReference type="EMBL" id="ODM88236.1"/>
    </source>
</evidence>
<gene>
    <name evidence="2" type="ORF">Ocin01_18446</name>
</gene>
<name>A0A1D2M5I2_ORCCI</name>
<comment type="caution">
    <text evidence="2">The sequence shown here is derived from an EMBL/GenBank/DDBJ whole genome shotgun (WGS) entry which is preliminary data.</text>
</comment>
<reference evidence="2 3" key="1">
    <citation type="journal article" date="2016" name="Genome Biol. Evol.">
        <title>Gene Family Evolution Reflects Adaptation to Soil Environmental Stressors in the Genome of the Collembolan Orchesella cincta.</title>
        <authorList>
            <person name="Faddeeva-Vakhrusheva A."/>
            <person name="Derks M.F."/>
            <person name="Anvar S.Y."/>
            <person name="Agamennone V."/>
            <person name="Suring W."/>
            <person name="Smit S."/>
            <person name="van Straalen N.M."/>
            <person name="Roelofs D."/>
        </authorList>
    </citation>
    <scope>NUCLEOTIDE SEQUENCE [LARGE SCALE GENOMIC DNA]</scope>
    <source>
        <tissue evidence="2">Mixed pool</tissue>
    </source>
</reference>
<organism evidence="2 3">
    <name type="scientific">Orchesella cincta</name>
    <name type="common">Springtail</name>
    <name type="synonym">Podura cincta</name>
    <dbReference type="NCBI Taxonomy" id="48709"/>
    <lineage>
        <taxon>Eukaryota</taxon>
        <taxon>Metazoa</taxon>
        <taxon>Ecdysozoa</taxon>
        <taxon>Arthropoda</taxon>
        <taxon>Hexapoda</taxon>
        <taxon>Collembola</taxon>
        <taxon>Entomobryomorpha</taxon>
        <taxon>Entomobryoidea</taxon>
        <taxon>Orchesellidae</taxon>
        <taxon>Orchesellinae</taxon>
        <taxon>Orchesella</taxon>
    </lineage>
</organism>
<feature type="signal peptide" evidence="1">
    <location>
        <begin position="1"/>
        <end position="20"/>
    </location>
</feature>
<sequence length="90" mass="9952">MFLFSKKFLSLLVVMALMFGEEEQSAQALGKQTKCWQCSGSDNAFAPECNANHDGESNDCYSTHSACAMEKVDGKIKRSVRATLPNGRER</sequence>
<keyword evidence="1" id="KW-0732">Signal</keyword>
<keyword evidence="3" id="KW-1185">Reference proteome</keyword>
<evidence type="ECO:0000256" key="1">
    <source>
        <dbReference type="SAM" id="SignalP"/>
    </source>
</evidence>
<protein>
    <submittedName>
        <fullName evidence="2">Uncharacterized protein</fullName>
    </submittedName>
</protein>
<dbReference type="AlphaFoldDB" id="A0A1D2M5I2"/>
<dbReference type="EMBL" id="LJIJ01003924">
    <property type="protein sequence ID" value="ODM88236.1"/>
    <property type="molecule type" value="Genomic_DNA"/>
</dbReference>
<accession>A0A1D2M5I2</accession>
<dbReference type="Proteomes" id="UP000094527">
    <property type="component" value="Unassembled WGS sequence"/>
</dbReference>
<proteinExistence type="predicted"/>
<evidence type="ECO:0000313" key="3">
    <source>
        <dbReference type="Proteomes" id="UP000094527"/>
    </source>
</evidence>
<feature type="chain" id="PRO_5008903499" evidence="1">
    <location>
        <begin position="21"/>
        <end position="90"/>
    </location>
</feature>